<dbReference type="Proteomes" id="UP000663829">
    <property type="component" value="Unassembled WGS sequence"/>
</dbReference>
<comment type="caution">
    <text evidence="2">The sequence shown here is derived from an EMBL/GenBank/DDBJ whole genome shotgun (WGS) entry which is preliminary data.</text>
</comment>
<dbReference type="EMBL" id="CAJOBC010105601">
    <property type="protein sequence ID" value="CAF4498667.1"/>
    <property type="molecule type" value="Genomic_DNA"/>
</dbReference>
<evidence type="ECO:0000313" key="2">
    <source>
        <dbReference type="EMBL" id="CAF1613638.1"/>
    </source>
</evidence>
<gene>
    <name evidence="2" type="ORF">GPM918_LOCUS43271</name>
    <name evidence="3" type="ORF">SRO942_LOCUS44719</name>
</gene>
<evidence type="ECO:0000259" key="1">
    <source>
        <dbReference type="Pfam" id="PF26215"/>
    </source>
</evidence>
<sequence>AIFYVRLNIDTDCFTIIDGDNVDNEKLMAEDIFKKDSTRTIQGIFFQTKQKIYKSHYMIGYIITESDSADGLIMKWDPYVPMSYKCSDINGIIHTAINICSTYSLLHKKLNIIRKIAKSNGYPSSFIERLIRIKISKWYSKSDTCVDTDTDKKKKRLFIEVPFVENSTRMFKNDLRKFTTEVRPDSQLTIIEMPPISVQNFFDFKDKIPNYLKSDVIYNVKCKDCSSPYMGKTKRQACRRLYEHGLTKDTYSSQSSQLLSNVNPSSVTTAAQSVKTA</sequence>
<evidence type="ECO:0000313" key="3">
    <source>
        <dbReference type="EMBL" id="CAF4498667.1"/>
    </source>
</evidence>
<dbReference type="InterPro" id="IPR058912">
    <property type="entry name" value="HTH_animal"/>
</dbReference>
<feature type="domain" description="Helix-turn-helix" evidence="1">
    <location>
        <begin position="74"/>
        <end position="132"/>
    </location>
</feature>
<protein>
    <recommendedName>
        <fullName evidence="1">Helix-turn-helix domain-containing protein</fullName>
    </recommendedName>
</protein>
<dbReference type="EMBL" id="CAJNOQ010038737">
    <property type="protein sequence ID" value="CAF1613638.1"/>
    <property type="molecule type" value="Genomic_DNA"/>
</dbReference>
<evidence type="ECO:0000313" key="4">
    <source>
        <dbReference type="Proteomes" id="UP000663829"/>
    </source>
</evidence>
<dbReference type="Pfam" id="PF26215">
    <property type="entry name" value="HTH_animal"/>
    <property type="match status" value="1"/>
</dbReference>
<dbReference type="Proteomes" id="UP000681722">
    <property type="component" value="Unassembled WGS sequence"/>
</dbReference>
<feature type="non-terminal residue" evidence="2">
    <location>
        <position position="1"/>
    </location>
</feature>
<reference evidence="2" key="1">
    <citation type="submission" date="2021-02" db="EMBL/GenBank/DDBJ databases">
        <authorList>
            <person name="Nowell W R."/>
        </authorList>
    </citation>
    <scope>NUCLEOTIDE SEQUENCE</scope>
</reference>
<dbReference type="AlphaFoldDB" id="A0A816BN48"/>
<keyword evidence="4" id="KW-1185">Reference proteome</keyword>
<name>A0A816BN48_9BILA</name>
<organism evidence="2 4">
    <name type="scientific">Didymodactylos carnosus</name>
    <dbReference type="NCBI Taxonomy" id="1234261"/>
    <lineage>
        <taxon>Eukaryota</taxon>
        <taxon>Metazoa</taxon>
        <taxon>Spiralia</taxon>
        <taxon>Gnathifera</taxon>
        <taxon>Rotifera</taxon>
        <taxon>Eurotatoria</taxon>
        <taxon>Bdelloidea</taxon>
        <taxon>Philodinida</taxon>
        <taxon>Philodinidae</taxon>
        <taxon>Didymodactylos</taxon>
    </lineage>
</organism>
<accession>A0A816BN48</accession>
<proteinExistence type="predicted"/>
<dbReference type="OrthoDB" id="8064685at2759"/>